<keyword evidence="4 10" id="KW-0732">Signal</keyword>
<accession>A0AAQ3QHL3</accession>
<evidence type="ECO:0000256" key="2">
    <source>
        <dbReference type="ARBA" id="ARBA00004613"/>
    </source>
</evidence>
<organism evidence="12 13">
    <name type="scientific">Canna indica</name>
    <name type="common">Indian-shot</name>
    <dbReference type="NCBI Taxonomy" id="4628"/>
    <lineage>
        <taxon>Eukaryota</taxon>
        <taxon>Viridiplantae</taxon>
        <taxon>Streptophyta</taxon>
        <taxon>Embryophyta</taxon>
        <taxon>Tracheophyta</taxon>
        <taxon>Spermatophyta</taxon>
        <taxon>Magnoliopsida</taxon>
        <taxon>Liliopsida</taxon>
        <taxon>Zingiberales</taxon>
        <taxon>Cannaceae</taxon>
        <taxon>Canna</taxon>
    </lineage>
</organism>
<gene>
    <name evidence="12" type="ORF">Cni_G18351</name>
</gene>
<keyword evidence="5" id="KW-0278">Fertilization</keyword>
<evidence type="ECO:0000256" key="9">
    <source>
        <dbReference type="SAM" id="MobiDB-lite"/>
    </source>
</evidence>
<sequence length="158" mass="17209">MYCTYSHSTSPSPMASLFPKHSLLVALLLLLVAIISASALTPELARPVAPNLAERLQADALMQCWNSLMELRSCTGEVILFFLNGEAYLGPSCCRAIRVIEHRCWAAEIMLQALGFTPREGDVLRGYCDAEAPPARSHPPPPPPPAQAPAPEYHLHGH</sequence>
<evidence type="ECO:0000256" key="5">
    <source>
        <dbReference type="ARBA" id="ARBA00023279"/>
    </source>
</evidence>
<feature type="domain" description="Prolamin-like" evidence="11">
    <location>
        <begin position="63"/>
        <end position="129"/>
    </location>
</feature>
<dbReference type="Proteomes" id="UP001327560">
    <property type="component" value="Chromosome 6"/>
</dbReference>
<dbReference type="InterPro" id="IPR044711">
    <property type="entry name" value="EC11-15"/>
</dbReference>
<dbReference type="GO" id="GO:0080155">
    <property type="term" value="P:regulation of double fertilization forming a zygote and endosperm"/>
    <property type="evidence" value="ECO:0007669"/>
    <property type="project" value="UniProtKB-ARBA"/>
</dbReference>
<evidence type="ECO:0000256" key="1">
    <source>
        <dbReference type="ARBA" id="ARBA00004541"/>
    </source>
</evidence>
<dbReference type="GO" id="GO:0009567">
    <property type="term" value="P:double fertilization forming a zygote and endosperm"/>
    <property type="evidence" value="ECO:0007669"/>
    <property type="project" value="InterPro"/>
</dbReference>
<dbReference type="PANTHER" id="PTHR35293:SF10">
    <property type="entry name" value="EGG CELL-SECRETED PROTEIN 1.2-RELATED"/>
    <property type="match status" value="1"/>
</dbReference>
<evidence type="ECO:0000256" key="8">
    <source>
        <dbReference type="ARBA" id="ARBA00034484"/>
    </source>
</evidence>
<feature type="chain" id="PRO_5042940002" evidence="10">
    <location>
        <begin position="40"/>
        <end position="158"/>
    </location>
</feature>
<comment type="subcellular location">
    <subcellularLocation>
        <location evidence="1">Cytoplasmic vesicle</location>
    </subcellularLocation>
    <subcellularLocation>
        <location evidence="2">Secreted</location>
    </subcellularLocation>
</comment>
<name>A0AAQ3QHL3_9LILI</name>
<dbReference type="InterPro" id="IPR008502">
    <property type="entry name" value="Prolamin-like"/>
</dbReference>
<evidence type="ECO:0000256" key="7">
    <source>
        <dbReference type="ARBA" id="ARBA00034457"/>
    </source>
</evidence>
<dbReference type="GO" id="GO:0005576">
    <property type="term" value="C:extracellular region"/>
    <property type="evidence" value="ECO:0007669"/>
    <property type="project" value="UniProtKB-SubCell"/>
</dbReference>
<keyword evidence="3" id="KW-0964">Secreted</keyword>
<dbReference type="PANTHER" id="PTHR35293">
    <property type="entry name" value="EGG CELL-SECRETED PROTEIN 1.5"/>
    <property type="match status" value="1"/>
</dbReference>
<evidence type="ECO:0000256" key="10">
    <source>
        <dbReference type="SAM" id="SignalP"/>
    </source>
</evidence>
<evidence type="ECO:0000256" key="3">
    <source>
        <dbReference type="ARBA" id="ARBA00022525"/>
    </source>
</evidence>
<feature type="region of interest" description="Disordered" evidence="9">
    <location>
        <begin position="130"/>
        <end position="158"/>
    </location>
</feature>
<reference evidence="12 13" key="1">
    <citation type="submission" date="2023-10" db="EMBL/GenBank/DDBJ databases">
        <title>Chromosome-scale genome assembly provides insights into flower coloration mechanisms of Canna indica.</title>
        <authorList>
            <person name="Li C."/>
        </authorList>
    </citation>
    <scope>NUCLEOTIDE SEQUENCE [LARGE SCALE GENOMIC DNA]</scope>
    <source>
        <tissue evidence="12">Flower</tissue>
    </source>
</reference>
<feature type="signal peptide" evidence="10">
    <location>
        <begin position="1"/>
        <end position="39"/>
    </location>
</feature>
<evidence type="ECO:0000313" key="13">
    <source>
        <dbReference type="Proteomes" id="UP001327560"/>
    </source>
</evidence>
<evidence type="ECO:0000313" key="12">
    <source>
        <dbReference type="EMBL" id="WOL09598.1"/>
    </source>
</evidence>
<feature type="compositionally biased region" description="Pro residues" evidence="9">
    <location>
        <begin position="136"/>
        <end position="148"/>
    </location>
</feature>
<dbReference type="AlphaFoldDB" id="A0AAQ3QHL3"/>
<comment type="similarity">
    <text evidence="8">Belongs to the plant egg cell-secreted peptide family.</text>
</comment>
<keyword evidence="13" id="KW-1185">Reference proteome</keyword>
<evidence type="ECO:0000259" key="11">
    <source>
        <dbReference type="Pfam" id="PF05617"/>
    </source>
</evidence>
<dbReference type="EMBL" id="CP136895">
    <property type="protein sequence ID" value="WOL09598.1"/>
    <property type="molecule type" value="Genomic_DNA"/>
</dbReference>
<evidence type="ECO:0000256" key="4">
    <source>
        <dbReference type="ARBA" id="ARBA00022729"/>
    </source>
</evidence>
<proteinExistence type="inferred from homology"/>
<evidence type="ECO:0000256" key="6">
    <source>
        <dbReference type="ARBA" id="ARBA00023329"/>
    </source>
</evidence>
<protein>
    <submittedName>
        <fullName evidence="12">Egg cell-secreted protein 1.4-like</fullName>
    </submittedName>
</protein>
<dbReference type="GO" id="GO:2000008">
    <property type="term" value="P:regulation of protein localization to cell surface"/>
    <property type="evidence" value="ECO:0007669"/>
    <property type="project" value="UniProtKB-ARBA"/>
</dbReference>
<comment type="function">
    <text evidence="7">Involved in the regulation of gamete interactions during the double fertilization and to prevent multiple-pollen tube attraction; mediates the redistribution of the gamete fusogen HAP2/GCS1 to the cell surface after secretion upon sperm arrival.</text>
</comment>
<keyword evidence="6" id="KW-0968">Cytoplasmic vesicle</keyword>
<dbReference type="GO" id="GO:0031410">
    <property type="term" value="C:cytoplasmic vesicle"/>
    <property type="evidence" value="ECO:0007669"/>
    <property type="project" value="UniProtKB-SubCell"/>
</dbReference>
<dbReference type="Pfam" id="PF05617">
    <property type="entry name" value="Prolamin_like"/>
    <property type="match status" value="1"/>
</dbReference>